<accession>A0ABU1JGS6</accession>
<sequence length="110" mass="12828">MGTNRRYADHYDKLHAQRVADAARRERPIAMTWPQVISKGDKITWIPSSEERPHVKAWINFPSQAVQVKAFVTGWSPCAVEIDFFHKPSFTQYKIWVWANAVTRITKDRS</sequence>
<protein>
    <submittedName>
        <fullName evidence="1">Uncharacterized protein</fullName>
    </submittedName>
</protein>
<evidence type="ECO:0000313" key="1">
    <source>
        <dbReference type="EMBL" id="MDR6270576.1"/>
    </source>
</evidence>
<evidence type="ECO:0000313" key="2">
    <source>
        <dbReference type="Proteomes" id="UP001185069"/>
    </source>
</evidence>
<reference evidence="1 2" key="1">
    <citation type="submission" date="2023-07" db="EMBL/GenBank/DDBJ databases">
        <title>Sequencing the genomes of 1000 actinobacteria strains.</title>
        <authorList>
            <person name="Klenk H.-P."/>
        </authorList>
    </citation>
    <scope>NUCLEOTIDE SEQUENCE [LARGE SCALE GENOMIC DNA]</scope>
    <source>
        <strain evidence="1 2">DSM 14555</strain>
    </source>
</reference>
<keyword evidence="2" id="KW-1185">Reference proteome</keyword>
<dbReference type="EMBL" id="JAVDQF010000001">
    <property type="protein sequence ID" value="MDR6270576.1"/>
    <property type="molecule type" value="Genomic_DNA"/>
</dbReference>
<comment type="caution">
    <text evidence="1">The sequence shown here is derived from an EMBL/GenBank/DDBJ whole genome shotgun (WGS) entry which is preliminary data.</text>
</comment>
<proteinExistence type="predicted"/>
<gene>
    <name evidence="1" type="ORF">JOE69_002814</name>
</gene>
<dbReference type="RefSeq" id="WP_309799749.1">
    <property type="nucleotide sequence ID" value="NZ_JAVDQF010000001.1"/>
</dbReference>
<name>A0ABU1JGS6_9MICC</name>
<organism evidence="1 2">
    <name type="scientific">Arthrobacter russicus</name>
    <dbReference type="NCBI Taxonomy" id="172040"/>
    <lineage>
        <taxon>Bacteria</taxon>
        <taxon>Bacillati</taxon>
        <taxon>Actinomycetota</taxon>
        <taxon>Actinomycetes</taxon>
        <taxon>Micrococcales</taxon>
        <taxon>Micrococcaceae</taxon>
        <taxon>Arthrobacter</taxon>
    </lineage>
</organism>
<dbReference type="Proteomes" id="UP001185069">
    <property type="component" value="Unassembled WGS sequence"/>
</dbReference>